<name>A0A8S4QV24_9NEOP</name>
<feature type="non-terminal residue" evidence="1">
    <location>
        <position position="63"/>
    </location>
</feature>
<reference evidence="1" key="1">
    <citation type="submission" date="2022-03" db="EMBL/GenBank/DDBJ databases">
        <authorList>
            <person name="Lindestad O."/>
        </authorList>
    </citation>
    <scope>NUCLEOTIDE SEQUENCE</scope>
</reference>
<dbReference type="Proteomes" id="UP000838756">
    <property type="component" value="Unassembled WGS sequence"/>
</dbReference>
<evidence type="ECO:0000313" key="1">
    <source>
        <dbReference type="EMBL" id="CAH2216921.1"/>
    </source>
</evidence>
<accession>A0A8S4QV24</accession>
<evidence type="ECO:0000313" key="2">
    <source>
        <dbReference type="Proteomes" id="UP000838756"/>
    </source>
</evidence>
<dbReference type="AlphaFoldDB" id="A0A8S4QV24"/>
<keyword evidence="2" id="KW-1185">Reference proteome</keyword>
<proteinExistence type="predicted"/>
<comment type="caution">
    <text evidence="1">The sequence shown here is derived from an EMBL/GenBank/DDBJ whole genome shotgun (WGS) entry which is preliminary data.</text>
</comment>
<organism evidence="1 2">
    <name type="scientific">Pararge aegeria aegeria</name>
    <dbReference type="NCBI Taxonomy" id="348720"/>
    <lineage>
        <taxon>Eukaryota</taxon>
        <taxon>Metazoa</taxon>
        <taxon>Ecdysozoa</taxon>
        <taxon>Arthropoda</taxon>
        <taxon>Hexapoda</taxon>
        <taxon>Insecta</taxon>
        <taxon>Pterygota</taxon>
        <taxon>Neoptera</taxon>
        <taxon>Endopterygota</taxon>
        <taxon>Lepidoptera</taxon>
        <taxon>Glossata</taxon>
        <taxon>Ditrysia</taxon>
        <taxon>Papilionoidea</taxon>
        <taxon>Nymphalidae</taxon>
        <taxon>Satyrinae</taxon>
        <taxon>Satyrini</taxon>
        <taxon>Parargina</taxon>
        <taxon>Pararge</taxon>
    </lineage>
</organism>
<sequence>MLLISRDRILRIRSPAVLIYTDECLLPQAVWRECGGFVRRHSTVEAGQRGEHLVVAEAELQCE</sequence>
<protein>
    <submittedName>
        <fullName evidence="1">Jg24952 protein</fullName>
    </submittedName>
</protein>
<dbReference type="EMBL" id="CAKXAJ010017489">
    <property type="protein sequence ID" value="CAH2216921.1"/>
    <property type="molecule type" value="Genomic_DNA"/>
</dbReference>
<gene>
    <name evidence="1" type="primary">jg24952</name>
    <name evidence="1" type="ORF">PAEG_LOCUS4870</name>
</gene>